<protein>
    <submittedName>
        <fullName evidence="2">Uncharacterized protein</fullName>
    </submittedName>
</protein>
<name>A0A0F3IL31_9PROT</name>
<evidence type="ECO:0000256" key="1">
    <source>
        <dbReference type="SAM" id="Phobius"/>
    </source>
</evidence>
<sequence length="64" mass="7720">MQRVSPKCICSNLEYLHYYFFSVNFFSLSPDFTNFSLILIISCSVFFSKNFFLHLYIDHQIHKK</sequence>
<comment type="caution">
    <text evidence="2">The sequence shown here is derived from an EMBL/GenBank/DDBJ whole genome shotgun (WGS) entry which is preliminary data.</text>
</comment>
<organism evidence="2 3">
    <name type="scientific">Elstera litoralis</name>
    <dbReference type="NCBI Taxonomy" id="552518"/>
    <lineage>
        <taxon>Bacteria</taxon>
        <taxon>Pseudomonadati</taxon>
        <taxon>Pseudomonadota</taxon>
        <taxon>Alphaproteobacteria</taxon>
        <taxon>Rhodospirillales</taxon>
        <taxon>Rhodospirillaceae</taxon>
        <taxon>Elstera</taxon>
    </lineage>
</organism>
<evidence type="ECO:0000313" key="2">
    <source>
        <dbReference type="EMBL" id="KJV07233.1"/>
    </source>
</evidence>
<keyword evidence="1" id="KW-1133">Transmembrane helix</keyword>
<keyword evidence="1" id="KW-0812">Transmembrane</keyword>
<dbReference type="Proteomes" id="UP000033774">
    <property type="component" value="Unassembled WGS sequence"/>
</dbReference>
<keyword evidence="1" id="KW-0472">Membrane</keyword>
<keyword evidence="3" id="KW-1185">Reference proteome</keyword>
<proteinExistence type="predicted"/>
<reference evidence="2 3" key="1">
    <citation type="submission" date="2015-03" db="EMBL/GenBank/DDBJ databases">
        <title>Draft genome sequence of Elstera litoralis.</title>
        <authorList>
            <person name="Rahalkar M.C."/>
            <person name="Dhakephalkar P.K."/>
            <person name="Pore S.D."/>
            <person name="Arora P."/>
            <person name="Kapse N.G."/>
            <person name="Pandit P.S."/>
        </authorList>
    </citation>
    <scope>NUCLEOTIDE SEQUENCE [LARGE SCALE GENOMIC DNA]</scope>
    <source>
        <strain evidence="2 3">Dia-1</strain>
    </source>
</reference>
<accession>A0A0F3IL31</accession>
<feature type="transmembrane region" description="Helical" evidence="1">
    <location>
        <begin position="35"/>
        <end position="57"/>
    </location>
</feature>
<dbReference type="EMBL" id="LAJY01000845">
    <property type="protein sequence ID" value="KJV07233.1"/>
    <property type="molecule type" value="Genomic_DNA"/>
</dbReference>
<dbReference type="AlphaFoldDB" id="A0A0F3IL31"/>
<gene>
    <name evidence="2" type="ORF">VZ95_20150</name>
</gene>
<evidence type="ECO:0000313" key="3">
    <source>
        <dbReference type="Proteomes" id="UP000033774"/>
    </source>
</evidence>